<dbReference type="GeneID" id="107880915"/>
<feature type="domain" description="Transposase-associated" evidence="1">
    <location>
        <begin position="91"/>
        <end position="153"/>
    </location>
</feature>
<dbReference type="InterPro" id="IPR004242">
    <property type="entry name" value="Transposase_21"/>
</dbReference>
<name>A0ABM1LNG3_PRUMU</name>
<dbReference type="Proteomes" id="UP000694861">
    <property type="component" value="Linkage group LG4"/>
</dbReference>
<evidence type="ECO:0000313" key="2">
    <source>
        <dbReference type="Proteomes" id="UP000694861"/>
    </source>
</evidence>
<dbReference type="Pfam" id="PF13963">
    <property type="entry name" value="Transpos_assoc"/>
    <property type="match status" value="1"/>
</dbReference>
<gene>
    <name evidence="3" type="primary">LOC107880915</name>
</gene>
<dbReference type="InterPro" id="IPR029480">
    <property type="entry name" value="Transpos_assoc"/>
</dbReference>
<accession>A0ABM1LNG3</accession>
<dbReference type="Pfam" id="PF02992">
    <property type="entry name" value="Transposase_21"/>
    <property type="match status" value="1"/>
</dbReference>
<keyword evidence="2" id="KW-1185">Reference proteome</keyword>
<evidence type="ECO:0000313" key="3">
    <source>
        <dbReference type="RefSeq" id="XP_016648940.1"/>
    </source>
</evidence>
<reference evidence="3" key="2">
    <citation type="submission" date="2025-08" db="UniProtKB">
        <authorList>
            <consortium name="RefSeq"/>
        </authorList>
    </citation>
    <scope>IDENTIFICATION</scope>
</reference>
<proteinExistence type="predicted"/>
<sequence>MAEVEQFISLASDPSASELDEDSWVSMEIDSIVRDYMFAKGAENLEGKKEPQEMVKAKEEHMENSNGEVVRVEPSDVEMSESHQGVEPTRAYLDEYRVEERNFVNIASEIVGNLDIVCPYVVCKNLEHHPIYVVYDYLILHGMDPSYTTWVLHESMMDGDIEMLETYKMYKDQIGLQEGNVAAQTNERIEAETSNFIRDAETSLFDGCIKYTKMSTTMASFKLKAAFGVCDNFYDELLPIICDILPDQNTLPTSIYAIKKLPKKFDLEYEKIHACINDCCLFRRDLEHVQECPKCGSSRWEVSPCPKMKKQGVPAKVLLYFPIIPRLKRMFGMAEIAEQLRWDHTNKSHDGKMRHPVDSIACETINRKWDSFNLDPRNIRFGLATDGFNPFQYLSSRYSCWPIILATYNLPPKLCTSKENLMLTLLIPGPKQPGNDIDVYLTPLREDLKELWINGVVVYDAFSMSTLT</sequence>
<evidence type="ECO:0000259" key="1">
    <source>
        <dbReference type="Pfam" id="PF13963"/>
    </source>
</evidence>
<dbReference type="PANTHER" id="PTHR10775">
    <property type="entry name" value="OS08G0208400 PROTEIN"/>
    <property type="match status" value="1"/>
</dbReference>
<reference evidence="2" key="1">
    <citation type="journal article" date="2012" name="Nat. Commun.">
        <title>The genome of Prunus mume.</title>
        <authorList>
            <person name="Zhang Q."/>
            <person name="Chen W."/>
            <person name="Sun L."/>
            <person name="Zhao F."/>
            <person name="Huang B."/>
            <person name="Yang W."/>
            <person name="Tao Y."/>
            <person name="Wang J."/>
            <person name="Yuan Z."/>
            <person name="Fan G."/>
            <person name="Xing Z."/>
            <person name="Han C."/>
            <person name="Pan H."/>
            <person name="Zhong X."/>
            <person name="Shi W."/>
            <person name="Liang X."/>
            <person name="Du D."/>
            <person name="Sun F."/>
            <person name="Xu Z."/>
            <person name="Hao R."/>
            <person name="Lv T."/>
            <person name="Lv Y."/>
            <person name="Zheng Z."/>
            <person name="Sun M."/>
            <person name="Luo L."/>
            <person name="Cai M."/>
            <person name="Gao Y."/>
            <person name="Wang J."/>
            <person name="Yin Y."/>
            <person name="Xu X."/>
            <person name="Cheng T."/>
            <person name="Wang J."/>
        </authorList>
    </citation>
    <scope>NUCLEOTIDE SEQUENCE [LARGE SCALE GENOMIC DNA]</scope>
</reference>
<protein>
    <submittedName>
        <fullName evidence="3">Uncharacterized protein LOC107880915</fullName>
    </submittedName>
</protein>
<organism evidence="2 3">
    <name type="scientific">Prunus mume</name>
    <name type="common">Japanese apricot</name>
    <name type="synonym">Armeniaca mume</name>
    <dbReference type="NCBI Taxonomy" id="102107"/>
    <lineage>
        <taxon>Eukaryota</taxon>
        <taxon>Viridiplantae</taxon>
        <taxon>Streptophyta</taxon>
        <taxon>Embryophyta</taxon>
        <taxon>Tracheophyta</taxon>
        <taxon>Spermatophyta</taxon>
        <taxon>Magnoliopsida</taxon>
        <taxon>eudicotyledons</taxon>
        <taxon>Gunneridae</taxon>
        <taxon>Pentapetalae</taxon>
        <taxon>rosids</taxon>
        <taxon>fabids</taxon>
        <taxon>Rosales</taxon>
        <taxon>Rosaceae</taxon>
        <taxon>Amygdaloideae</taxon>
        <taxon>Amygdaleae</taxon>
        <taxon>Prunus</taxon>
    </lineage>
</organism>
<dbReference type="RefSeq" id="XP_016648940.1">
    <property type="nucleotide sequence ID" value="XM_016793454.1"/>
</dbReference>
<dbReference type="PANTHER" id="PTHR10775:SF182">
    <property type="entry name" value="TRANSPOSON, EN_SPM-LIKE, TRANSPOSASE-ASSOCIATED DOMAIN PROTEIN-RELATED"/>
    <property type="match status" value="1"/>
</dbReference>